<dbReference type="OrthoDB" id="418349at2759"/>
<keyword evidence="4" id="KW-0413">Isomerase</keyword>
<evidence type="ECO:0000256" key="1">
    <source>
        <dbReference type="ARBA" id="ARBA00001166"/>
    </source>
</evidence>
<evidence type="ECO:0000313" key="9">
    <source>
        <dbReference type="EMBL" id="CAD5208465.1"/>
    </source>
</evidence>
<evidence type="ECO:0000313" key="10">
    <source>
        <dbReference type="EMBL" id="CAG9081605.1"/>
    </source>
</evidence>
<dbReference type="AlphaFoldDB" id="A0A1I7S1F0"/>
<evidence type="ECO:0000256" key="6">
    <source>
        <dbReference type="ARBA" id="ARBA00039953"/>
    </source>
</evidence>
<evidence type="ECO:0000256" key="4">
    <source>
        <dbReference type="ARBA" id="ARBA00023235"/>
    </source>
</evidence>
<evidence type="ECO:0000256" key="2">
    <source>
        <dbReference type="ARBA" id="ARBA00001896"/>
    </source>
</evidence>
<dbReference type="PANTHER" id="PTHR21600">
    <property type="entry name" value="MITOCHONDRIAL RNA PSEUDOURIDINE SYNTHASE"/>
    <property type="match status" value="1"/>
</dbReference>
<dbReference type="InterPro" id="IPR050188">
    <property type="entry name" value="RluA_PseudoU_synthase"/>
</dbReference>
<comment type="catalytic activity">
    <reaction evidence="1">
        <text>a uridine in mRNA = a pseudouridine in mRNA</text>
        <dbReference type="Rhea" id="RHEA:56644"/>
        <dbReference type="Rhea" id="RHEA-COMP:14658"/>
        <dbReference type="Rhea" id="RHEA-COMP:14659"/>
        <dbReference type="ChEBI" id="CHEBI:65314"/>
        <dbReference type="ChEBI" id="CHEBI:65315"/>
    </reaction>
</comment>
<dbReference type="SUPFAM" id="SSF55120">
    <property type="entry name" value="Pseudouridine synthase"/>
    <property type="match status" value="1"/>
</dbReference>
<proteinExistence type="inferred from homology"/>
<dbReference type="PANTHER" id="PTHR21600:SF83">
    <property type="entry name" value="PSEUDOURIDYLATE SYNTHASE RPUSD4, MITOCHONDRIAL"/>
    <property type="match status" value="1"/>
</dbReference>
<dbReference type="Pfam" id="PF00849">
    <property type="entry name" value="PseudoU_synth_2"/>
    <property type="match status" value="1"/>
</dbReference>
<reference evidence="13" key="1">
    <citation type="submission" date="2016-11" db="UniProtKB">
        <authorList>
            <consortium name="WormBaseParasite"/>
        </authorList>
    </citation>
    <scope>IDENTIFICATION</scope>
</reference>
<evidence type="ECO:0000256" key="7">
    <source>
        <dbReference type="ARBA" id="ARBA00041563"/>
    </source>
</evidence>
<comment type="catalytic activity">
    <reaction evidence="5">
        <text>a uridine in tRNA = a pseudouridine in tRNA</text>
        <dbReference type="Rhea" id="RHEA:54572"/>
        <dbReference type="Rhea" id="RHEA-COMP:13339"/>
        <dbReference type="Rhea" id="RHEA-COMP:13934"/>
        <dbReference type="ChEBI" id="CHEBI:65314"/>
        <dbReference type="ChEBI" id="CHEBI:65315"/>
    </reaction>
</comment>
<sequence length="293" mass="32906">MMDTTFEQLPSSAKVVFDQENPIVAIQGIFKLTPEEFVDFLEKRVIYNADDLIAIDKPMMVPYSGSKSGRLQIDRVLQDLKKRIAPDIDRLHLIESLDRAASGVLLFAKTADRQKQLQEAIKDGRVQHRFRCIVKGLPTVEKANITIPLRKVSKGMDVRLLPAVDNTKEVIHCKTLYSVVNENRADHVSLLDVVVDRTNLHQIRTHLSNGIGCPLIGESKYNGLHPNTPVRLGPRIMNYLGLPETQARKVPMFIHHAEALVPLGNGSRFSVVKAPYSPVFMYAVKALGLMKKR</sequence>
<dbReference type="SMR" id="A0A1I7S1F0"/>
<reference evidence="10" key="2">
    <citation type="submission" date="2020-08" db="EMBL/GenBank/DDBJ databases">
        <authorList>
            <person name="Kikuchi T."/>
        </authorList>
    </citation>
    <scope>NUCLEOTIDE SEQUENCE</scope>
    <source>
        <strain evidence="9">Ka4C1</strain>
    </source>
</reference>
<protein>
    <recommendedName>
        <fullName evidence="6">Pseudouridylate synthase RPUSD4, mitochondrial</fullName>
    </recommendedName>
    <alternativeName>
        <fullName evidence="7">RNA pseudouridylate synthase domain-containing protein 4</fullName>
    </alternativeName>
</protein>
<evidence type="ECO:0000259" key="8">
    <source>
        <dbReference type="Pfam" id="PF00849"/>
    </source>
</evidence>
<dbReference type="InterPro" id="IPR020103">
    <property type="entry name" value="PsdUridine_synth_cat_dom_sf"/>
</dbReference>
<dbReference type="GO" id="GO:0001522">
    <property type="term" value="P:pseudouridine synthesis"/>
    <property type="evidence" value="ECO:0007669"/>
    <property type="project" value="InterPro"/>
</dbReference>
<dbReference type="GO" id="GO:0003723">
    <property type="term" value="F:RNA binding"/>
    <property type="evidence" value="ECO:0007669"/>
    <property type="project" value="InterPro"/>
</dbReference>
<dbReference type="WBParaSite" id="BXY_0682500.1">
    <property type="protein sequence ID" value="BXY_0682500.1"/>
    <property type="gene ID" value="BXY_0682500"/>
</dbReference>
<dbReference type="EMBL" id="CAJFDI010000001">
    <property type="protein sequence ID" value="CAD5208465.1"/>
    <property type="molecule type" value="Genomic_DNA"/>
</dbReference>
<dbReference type="Proteomes" id="UP000582659">
    <property type="component" value="Unassembled WGS sequence"/>
</dbReference>
<dbReference type="GO" id="GO:0009982">
    <property type="term" value="F:pseudouridine synthase activity"/>
    <property type="evidence" value="ECO:0007669"/>
    <property type="project" value="InterPro"/>
</dbReference>
<dbReference type="eggNOG" id="KOG1919">
    <property type="taxonomic scope" value="Eukaryota"/>
</dbReference>
<accession>A0A1I7S1F0</accession>
<evidence type="ECO:0000313" key="12">
    <source>
        <dbReference type="Proteomes" id="UP000659654"/>
    </source>
</evidence>
<organism evidence="11 13">
    <name type="scientific">Bursaphelenchus xylophilus</name>
    <name type="common">Pinewood nematode worm</name>
    <name type="synonym">Aphelenchoides xylophilus</name>
    <dbReference type="NCBI Taxonomy" id="6326"/>
    <lineage>
        <taxon>Eukaryota</taxon>
        <taxon>Metazoa</taxon>
        <taxon>Ecdysozoa</taxon>
        <taxon>Nematoda</taxon>
        <taxon>Chromadorea</taxon>
        <taxon>Rhabditida</taxon>
        <taxon>Tylenchina</taxon>
        <taxon>Tylenchomorpha</taxon>
        <taxon>Aphelenchoidea</taxon>
        <taxon>Aphelenchoididae</taxon>
        <taxon>Bursaphelenchus</taxon>
    </lineage>
</organism>
<evidence type="ECO:0000256" key="3">
    <source>
        <dbReference type="ARBA" id="ARBA00010876"/>
    </source>
</evidence>
<dbReference type="Proteomes" id="UP000095284">
    <property type="component" value="Unplaced"/>
</dbReference>
<evidence type="ECO:0000313" key="13">
    <source>
        <dbReference type="WBParaSite" id="BXY_0682500.1"/>
    </source>
</evidence>
<dbReference type="Gene3D" id="3.30.2350.10">
    <property type="entry name" value="Pseudouridine synthase"/>
    <property type="match status" value="1"/>
</dbReference>
<keyword evidence="12" id="KW-1185">Reference proteome</keyword>
<comment type="catalytic activity">
    <reaction evidence="2">
        <text>uridine in 5S rRNA = pseudouridine in 5S rRNA</text>
        <dbReference type="Rhea" id="RHEA:47036"/>
        <dbReference type="Rhea" id="RHEA-COMP:11730"/>
        <dbReference type="Rhea" id="RHEA-COMP:11731"/>
        <dbReference type="ChEBI" id="CHEBI:65314"/>
        <dbReference type="ChEBI" id="CHEBI:65315"/>
    </reaction>
</comment>
<dbReference type="CDD" id="cd02869">
    <property type="entry name" value="PseudoU_synth_RluA_like"/>
    <property type="match status" value="1"/>
</dbReference>
<evidence type="ECO:0000313" key="11">
    <source>
        <dbReference type="Proteomes" id="UP000095284"/>
    </source>
</evidence>
<dbReference type="EMBL" id="CAJFCV020000001">
    <property type="protein sequence ID" value="CAG9081605.1"/>
    <property type="molecule type" value="Genomic_DNA"/>
</dbReference>
<evidence type="ECO:0000256" key="5">
    <source>
        <dbReference type="ARBA" id="ARBA00036943"/>
    </source>
</evidence>
<dbReference type="Proteomes" id="UP000659654">
    <property type="component" value="Unassembled WGS sequence"/>
</dbReference>
<gene>
    <name evidence="9" type="ORF">BXYJ_LOCUS701</name>
</gene>
<dbReference type="InterPro" id="IPR006145">
    <property type="entry name" value="PsdUridine_synth_RsuA/RluA"/>
</dbReference>
<feature type="domain" description="Pseudouridine synthase RsuA/RluA-like" evidence="8">
    <location>
        <begin position="51"/>
        <end position="208"/>
    </location>
</feature>
<comment type="similarity">
    <text evidence="3">Belongs to the pseudouridine synthase RluA family.</text>
</comment>
<name>A0A1I7S1F0_BURXY</name>